<organism evidence="8 9">
    <name type="scientific">Velamenicoccus archaeovorus</name>
    <dbReference type="NCBI Taxonomy" id="1930593"/>
    <lineage>
        <taxon>Bacteria</taxon>
        <taxon>Pseudomonadati</taxon>
        <taxon>Candidatus Omnitrophota</taxon>
        <taxon>Candidatus Velamenicoccus</taxon>
    </lineage>
</organism>
<keyword evidence="3 6" id="KW-0812">Transmembrane</keyword>
<evidence type="ECO:0000259" key="7">
    <source>
        <dbReference type="Pfam" id="PF13190"/>
    </source>
</evidence>
<protein>
    <recommendedName>
        <fullName evidence="7">PDGLE domain-containing protein</fullName>
    </recommendedName>
</protein>
<feature type="domain" description="PDGLE" evidence="7">
    <location>
        <begin position="6"/>
        <end position="93"/>
    </location>
</feature>
<evidence type="ECO:0000256" key="4">
    <source>
        <dbReference type="ARBA" id="ARBA00022989"/>
    </source>
</evidence>
<keyword evidence="5 6" id="KW-0472">Membrane</keyword>
<dbReference type="EMBL" id="CP019384">
    <property type="protein sequence ID" value="QAT17767.1"/>
    <property type="molecule type" value="Genomic_DNA"/>
</dbReference>
<evidence type="ECO:0000313" key="8">
    <source>
        <dbReference type="EMBL" id="QAT17767.1"/>
    </source>
</evidence>
<evidence type="ECO:0000256" key="6">
    <source>
        <dbReference type="SAM" id="Phobius"/>
    </source>
</evidence>
<keyword evidence="2" id="KW-1003">Cell membrane</keyword>
<keyword evidence="4 6" id="KW-1133">Transmembrane helix</keyword>
<dbReference type="KEGG" id="vai:BU251_08555"/>
<evidence type="ECO:0000256" key="5">
    <source>
        <dbReference type="ARBA" id="ARBA00023136"/>
    </source>
</evidence>
<keyword evidence="9" id="KW-1185">Reference proteome</keyword>
<dbReference type="Pfam" id="PF13190">
    <property type="entry name" value="PDGLE"/>
    <property type="match status" value="1"/>
</dbReference>
<gene>
    <name evidence="8" type="ORF">BU251_08555</name>
</gene>
<comment type="subcellular location">
    <subcellularLocation>
        <location evidence="1">Cell membrane</location>
    </subcellularLocation>
</comment>
<dbReference type="Proteomes" id="UP000287243">
    <property type="component" value="Chromosome"/>
</dbReference>
<sequence length="95" mass="9937">MKSRDIWFGVVAALLLAIFFSPFASQSPDGLERVAEDQKFLEKGEGRPAVSAPVPDYVVPGVKNESVATSLAGALGVVVVFAAGYGLASLLKKRG</sequence>
<evidence type="ECO:0000256" key="3">
    <source>
        <dbReference type="ARBA" id="ARBA00022692"/>
    </source>
</evidence>
<evidence type="ECO:0000256" key="1">
    <source>
        <dbReference type="ARBA" id="ARBA00004236"/>
    </source>
</evidence>
<evidence type="ECO:0000313" key="9">
    <source>
        <dbReference type="Proteomes" id="UP000287243"/>
    </source>
</evidence>
<proteinExistence type="predicted"/>
<dbReference type="InterPro" id="IPR025937">
    <property type="entry name" value="PDGLE_dom"/>
</dbReference>
<reference evidence="8 9" key="1">
    <citation type="submission" date="2017-01" db="EMBL/GenBank/DDBJ databases">
        <title>First insights into the biology of 'candidatus Vampirococcus archaeovorus'.</title>
        <authorList>
            <person name="Kizina J."/>
            <person name="Jordan S."/>
            <person name="Stueber K."/>
            <person name="Reinhardt R."/>
            <person name="Harder J."/>
        </authorList>
    </citation>
    <scope>NUCLEOTIDE SEQUENCE [LARGE SCALE GENOMIC DNA]</scope>
    <source>
        <strain evidence="8 9">LiM</strain>
    </source>
</reference>
<dbReference type="RefSeq" id="WP_128700731.1">
    <property type="nucleotide sequence ID" value="NZ_CP019384.1"/>
</dbReference>
<accession>A0A410P6F3</accession>
<dbReference type="GO" id="GO:0005886">
    <property type="term" value="C:plasma membrane"/>
    <property type="evidence" value="ECO:0007669"/>
    <property type="project" value="UniProtKB-SubCell"/>
</dbReference>
<dbReference type="OrthoDB" id="1725146at2"/>
<evidence type="ECO:0000256" key="2">
    <source>
        <dbReference type="ARBA" id="ARBA00022475"/>
    </source>
</evidence>
<name>A0A410P6F3_VELA1</name>
<feature type="transmembrane region" description="Helical" evidence="6">
    <location>
        <begin position="67"/>
        <end position="91"/>
    </location>
</feature>
<dbReference type="AlphaFoldDB" id="A0A410P6F3"/>